<dbReference type="InterPro" id="IPR011701">
    <property type="entry name" value="MFS"/>
</dbReference>
<organism evidence="7 8">
    <name type="scientific">Pseudoalteromonas agarivorans</name>
    <dbReference type="NCBI Taxonomy" id="176102"/>
    <lineage>
        <taxon>Bacteria</taxon>
        <taxon>Pseudomonadati</taxon>
        <taxon>Pseudomonadota</taxon>
        <taxon>Gammaproteobacteria</taxon>
        <taxon>Alteromonadales</taxon>
        <taxon>Pseudoalteromonadaceae</taxon>
        <taxon>Pseudoalteromonas</taxon>
    </lineage>
</organism>
<feature type="transmembrane region" description="Helical" evidence="4">
    <location>
        <begin position="138"/>
        <end position="159"/>
    </location>
</feature>
<evidence type="ECO:0000256" key="1">
    <source>
        <dbReference type="ARBA" id="ARBA00022692"/>
    </source>
</evidence>
<dbReference type="PANTHER" id="PTHR42910">
    <property type="entry name" value="TRANSPORTER SCO4007-RELATED"/>
    <property type="match status" value="1"/>
</dbReference>
<dbReference type="CDD" id="cd17324">
    <property type="entry name" value="MFS_NepI_like"/>
    <property type="match status" value="1"/>
</dbReference>
<dbReference type="InterPro" id="IPR020846">
    <property type="entry name" value="MFS_dom"/>
</dbReference>
<dbReference type="Pfam" id="PF07690">
    <property type="entry name" value="MFS_1"/>
    <property type="match status" value="1"/>
</dbReference>
<feature type="transmembrane region" description="Helical" evidence="4">
    <location>
        <begin position="51"/>
        <end position="68"/>
    </location>
</feature>
<evidence type="ECO:0000313" key="7">
    <source>
        <dbReference type="EMBL" id="KYL33262.1"/>
    </source>
</evidence>
<evidence type="ECO:0000313" key="8">
    <source>
        <dbReference type="Proteomes" id="UP000075621"/>
    </source>
</evidence>
<feature type="transmembrane region" description="Helical" evidence="4">
    <location>
        <begin position="12"/>
        <end position="31"/>
    </location>
</feature>
<reference evidence="7 8" key="1">
    <citation type="submission" date="2016-03" db="EMBL/GenBank/DDBJ databases">
        <authorList>
            <person name="Zhang H."/>
            <person name="Liu R."/>
            <person name="Wang M."/>
            <person name="Wang H."/>
            <person name="Wang L."/>
            <person name="Song L."/>
        </authorList>
    </citation>
    <scope>NUCLEOTIDE SEQUENCE [LARGE SCALE GENOMIC DNA]</scope>
    <source>
        <strain evidence="7 8">DSM 16098</strain>
    </source>
</reference>
<feature type="transmembrane region" description="Helical" evidence="4">
    <location>
        <begin position="371"/>
        <end position="388"/>
    </location>
</feature>
<feature type="transmembrane region" description="Helical" evidence="4">
    <location>
        <begin position="80"/>
        <end position="97"/>
    </location>
</feature>
<comment type="caution">
    <text evidence="7">The sequence shown here is derived from an EMBL/GenBank/DDBJ whole genome shotgun (WGS) entry which is preliminary data.</text>
</comment>
<evidence type="ECO:0000256" key="2">
    <source>
        <dbReference type="ARBA" id="ARBA00022989"/>
    </source>
</evidence>
<dbReference type="PANTHER" id="PTHR42910:SF1">
    <property type="entry name" value="MAJOR FACILITATOR SUPERFAMILY (MFS) PROFILE DOMAIN-CONTAINING PROTEIN"/>
    <property type="match status" value="1"/>
</dbReference>
<feature type="transmembrane region" description="Helical" evidence="4">
    <location>
        <begin position="281"/>
        <end position="300"/>
    </location>
</feature>
<keyword evidence="2 4" id="KW-1133">Transmembrane helix</keyword>
<evidence type="ECO:0000256" key="4">
    <source>
        <dbReference type="SAM" id="Phobius"/>
    </source>
</evidence>
<evidence type="ECO:0000259" key="6">
    <source>
        <dbReference type="PROSITE" id="PS50850"/>
    </source>
</evidence>
<feature type="domain" description="Major facilitator superfamily (MFS) profile" evidence="6">
    <location>
        <begin position="4"/>
        <end position="390"/>
    </location>
</feature>
<dbReference type="InterPro" id="IPR036259">
    <property type="entry name" value="MFS_trans_sf"/>
</dbReference>
<dbReference type="SUPFAM" id="SSF103473">
    <property type="entry name" value="MFS general substrate transporter"/>
    <property type="match status" value="1"/>
</dbReference>
<keyword evidence="3 4" id="KW-0472">Membrane</keyword>
<dbReference type="EMBL" id="LVCM01000016">
    <property type="protein sequence ID" value="KYL33262.1"/>
    <property type="molecule type" value="Genomic_DNA"/>
</dbReference>
<evidence type="ECO:0000256" key="5">
    <source>
        <dbReference type="SAM" id="SignalP"/>
    </source>
</evidence>
<keyword evidence="5" id="KW-0732">Signal</keyword>
<evidence type="ECO:0000256" key="3">
    <source>
        <dbReference type="ARBA" id="ARBA00023136"/>
    </source>
</evidence>
<dbReference type="PROSITE" id="PS50850">
    <property type="entry name" value="MFS"/>
    <property type="match status" value="1"/>
</dbReference>
<feature type="transmembrane region" description="Helical" evidence="4">
    <location>
        <begin position="252"/>
        <end position="269"/>
    </location>
</feature>
<feature type="transmembrane region" description="Helical" evidence="4">
    <location>
        <begin position="103"/>
        <end position="126"/>
    </location>
</feature>
<name>A0ABR5VS02_9GAMM</name>
<feature type="transmembrane region" description="Helical" evidence="4">
    <location>
        <begin position="165"/>
        <end position="187"/>
    </location>
</feature>
<sequence length="390" mass="41656">MSQVTQSASLSRFILLLMTTAIAATAANLYYSQPILPLIGNEFNLTDSQLGCIPAFTQFGYAFALLFISPLGDSIARRRLISILSGLLVIACSFAVFTPNLPLLLMSVFLIGVSANITQQLIPFAASLVSAENKGATLGTLMMGLTIGILLSRTLSGFVGEHFGWRGVFVMSAILAALFGVLLRLFLPLNKPHTSLRYWPLLKSTVALFKQHKPLQVFTLTGALWFAAFNVLWATLAIYVSDAPFNYNAQEAGLFGIIALAGVIGAKSSGKWVNALGSKKLVMIVLSLAAIGFAITGVFLGNLIALIIGIILIDFAIFSAQVANQVRVFSIDPSAQSRINGVYMLGYYLGGAFGSIIGVKAFALYQWPGVVVLNVVLITISAAFNSLAKK</sequence>
<dbReference type="RefSeq" id="WP_064386238.1">
    <property type="nucleotide sequence ID" value="NZ_LVCM01000016.1"/>
</dbReference>
<accession>A0ABR5VS02</accession>
<dbReference type="Proteomes" id="UP000075621">
    <property type="component" value="Unassembled WGS sequence"/>
</dbReference>
<keyword evidence="1 4" id="KW-0812">Transmembrane</keyword>
<feature type="chain" id="PRO_5047170635" evidence="5">
    <location>
        <begin position="24"/>
        <end position="390"/>
    </location>
</feature>
<proteinExistence type="predicted"/>
<feature type="transmembrane region" description="Helical" evidence="4">
    <location>
        <begin position="345"/>
        <end position="365"/>
    </location>
</feature>
<feature type="signal peptide" evidence="5">
    <location>
        <begin position="1"/>
        <end position="23"/>
    </location>
</feature>
<feature type="transmembrane region" description="Helical" evidence="4">
    <location>
        <begin position="306"/>
        <end position="324"/>
    </location>
</feature>
<dbReference type="Gene3D" id="1.20.1250.20">
    <property type="entry name" value="MFS general substrate transporter like domains"/>
    <property type="match status" value="1"/>
</dbReference>
<gene>
    <name evidence="7" type="ORF">A2I98_14685</name>
</gene>
<feature type="transmembrane region" description="Helical" evidence="4">
    <location>
        <begin position="217"/>
        <end position="240"/>
    </location>
</feature>
<protein>
    <submittedName>
        <fullName evidence="7">MFS transporter</fullName>
    </submittedName>
</protein>